<feature type="transmembrane region" description="Helical" evidence="1">
    <location>
        <begin position="12"/>
        <end position="31"/>
    </location>
</feature>
<dbReference type="Proteomes" id="UP000308652">
    <property type="component" value="Unassembled WGS sequence"/>
</dbReference>
<keyword evidence="3" id="KW-1185">Reference proteome</keyword>
<feature type="transmembrane region" description="Helical" evidence="1">
    <location>
        <begin position="168"/>
        <end position="193"/>
    </location>
</feature>
<feature type="non-terminal residue" evidence="2">
    <location>
        <position position="1"/>
    </location>
</feature>
<keyword evidence="1" id="KW-0472">Membrane</keyword>
<feature type="transmembrane region" description="Helical" evidence="1">
    <location>
        <begin position="241"/>
        <end position="264"/>
    </location>
</feature>
<gene>
    <name evidence="2" type="ORF">BDQ12DRAFT_766324</name>
</gene>
<keyword evidence="1" id="KW-0812">Transmembrane</keyword>
<feature type="transmembrane region" description="Helical" evidence="1">
    <location>
        <begin position="51"/>
        <end position="70"/>
    </location>
</feature>
<accession>A0A5C3LKL9</accession>
<sequence length="315" mass="35476">MANTTPEQNVLAIFVEAILYGLYLATLLHCLRWMLYENEGWKIKKRASIQWTMLSSTVMIFVCSFVNLILRLESTTQSIHAKPVTPSTPKSNWEAITICATTNVSALIADIVLIYRCWAIYGRSRKVVIFPIFLWVGGLVCAILQGYWQIVQTEVVITAWEPAAMKVGLGTILTPFWGSTVALNLYTTPMIVYRIWSAAHENAGTDSLREFKSIIRVITESGALYLAIIIAHFVVWFTPNAFAIVMVSNINLPIIGIAFNLILIRTSKRKVDGLKEMNRDLVSDLEFSAVHPVRSGKLTIEPSMYRFRTESTFTS</sequence>
<name>A0A5C3LKL9_9AGAR</name>
<organism evidence="2 3">
    <name type="scientific">Crucibulum laeve</name>
    <dbReference type="NCBI Taxonomy" id="68775"/>
    <lineage>
        <taxon>Eukaryota</taxon>
        <taxon>Fungi</taxon>
        <taxon>Dikarya</taxon>
        <taxon>Basidiomycota</taxon>
        <taxon>Agaricomycotina</taxon>
        <taxon>Agaricomycetes</taxon>
        <taxon>Agaricomycetidae</taxon>
        <taxon>Agaricales</taxon>
        <taxon>Agaricineae</taxon>
        <taxon>Nidulariaceae</taxon>
        <taxon>Crucibulum</taxon>
    </lineage>
</organism>
<evidence type="ECO:0000313" key="2">
    <source>
        <dbReference type="EMBL" id="TFK33654.1"/>
    </source>
</evidence>
<evidence type="ECO:0000256" key="1">
    <source>
        <dbReference type="SAM" id="Phobius"/>
    </source>
</evidence>
<feature type="transmembrane region" description="Helical" evidence="1">
    <location>
        <begin position="214"/>
        <end position="235"/>
    </location>
</feature>
<feature type="transmembrane region" description="Helical" evidence="1">
    <location>
        <begin position="127"/>
        <end position="148"/>
    </location>
</feature>
<protein>
    <submittedName>
        <fullName evidence="2">Uncharacterized protein</fullName>
    </submittedName>
</protein>
<evidence type="ECO:0000313" key="3">
    <source>
        <dbReference type="Proteomes" id="UP000308652"/>
    </source>
</evidence>
<dbReference type="EMBL" id="ML213644">
    <property type="protein sequence ID" value="TFK33654.1"/>
    <property type="molecule type" value="Genomic_DNA"/>
</dbReference>
<keyword evidence="1" id="KW-1133">Transmembrane helix</keyword>
<dbReference type="AlphaFoldDB" id="A0A5C3LKL9"/>
<reference evidence="2 3" key="1">
    <citation type="journal article" date="2019" name="Nat. Ecol. Evol.">
        <title>Megaphylogeny resolves global patterns of mushroom evolution.</title>
        <authorList>
            <person name="Varga T."/>
            <person name="Krizsan K."/>
            <person name="Foldi C."/>
            <person name="Dima B."/>
            <person name="Sanchez-Garcia M."/>
            <person name="Sanchez-Ramirez S."/>
            <person name="Szollosi G.J."/>
            <person name="Szarkandi J.G."/>
            <person name="Papp V."/>
            <person name="Albert L."/>
            <person name="Andreopoulos W."/>
            <person name="Angelini C."/>
            <person name="Antonin V."/>
            <person name="Barry K.W."/>
            <person name="Bougher N.L."/>
            <person name="Buchanan P."/>
            <person name="Buyck B."/>
            <person name="Bense V."/>
            <person name="Catcheside P."/>
            <person name="Chovatia M."/>
            <person name="Cooper J."/>
            <person name="Damon W."/>
            <person name="Desjardin D."/>
            <person name="Finy P."/>
            <person name="Geml J."/>
            <person name="Haridas S."/>
            <person name="Hughes K."/>
            <person name="Justo A."/>
            <person name="Karasinski D."/>
            <person name="Kautmanova I."/>
            <person name="Kiss B."/>
            <person name="Kocsube S."/>
            <person name="Kotiranta H."/>
            <person name="LaButti K.M."/>
            <person name="Lechner B.E."/>
            <person name="Liimatainen K."/>
            <person name="Lipzen A."/>
            <person name="Lukacs Z."/>
            <person name="Mihaltcheva S."/>
            <person name="Morgado L.N."/>
            <person name="Niskanen T."/>
            <person name="Noordeloos M.E."/>
            <person name="Ohm R.A."/>
            <person name="Ortiz-Santana B."/>
            <person name="Ovrebo C."/>
            <person name="Racz N."/>
            <person name="Riley R."/>
            <person name="Savchenko A."/>
            <person name="Shiryaev A."/>
            <person name="Soop K."/>
            <person name="Spirin V."/>
            <person name="Szebenyi C."/>
            <person name="Tomsovsky M."/>
            <person name="Tulloss R.E."/>
            <person name="Uehling J."/>
            <person name="Grigoriev I.V."/>
            <person name="Vagvolgyi C."/>
            <person name="Papp T."/>
            <person name="Martin F.M."/>
            <person name="Miettinen O."/>
            <person name="Hibbett D.S."/>
            <person name="Nagy L.G."/>
        </authorList>
    </citation>
    <scope>NUCLEOTIDE SEQUENCE [LARGE SCALE GENOMIC DNA]</scope>
    <source>
        <strain evidence="2 3">CBS 166.37</strain>
    </source>
</reference>
<proteinExistence type="predicted"/>
<dbReference type="OrthoDB" id="3357408at2759"/>
<feature type="transmembrane region" description="Helical" evidence="1">
    <location>
        <begin position="95"/>
        <end position="115"/>
    </location>
</feature>